<name>A0A6F9DKB6_9ASCI</name>
<feature type="compositionally biased region" description="Polar residues" evidence="4">
    <location>
        <begin position="1097"/>
        <end position="1107"/>
    </location>
</feature>
<dbReference type="InterPro" id="IPR001680">
    <property type="entry name" value="WD40_rpt"/>
</dbReference>
<dbReference type="Pfam" id="PF00400">
    <property type="entry name" value="WD40"/>
    <property type="match status" value="1"/>
</dbReference>
<evidence type="ECO:0000313" key="7">
    <source>
        <dbReference type="EMBL" id="CAB3263579.1"/>
    </source>
</evidence>
<organism evidence="7">
    <name type="scientific">Phallusia mammillata</name>
    <dbReference type="NCBI Taxonomy" id="59560"/>
    <lineage>
        <taxon>Eukaryota</taxon>
        <taxon>Metazoa</taxon>
        <taxon>Chordata</taxon>
        <taxon>Tunicata</taxon>
        <taxon>Ascidiacea</taxon>
        <taxon>Phlebobranchia</taxon>
        <taxon>Ascidiidae</taxon>
        <taxon>Phallusia</taxon>
    </lineage>
</organism>
<feature type="compositionally biased region" description="Polar residues" evidence="4">
    <location>
        <begin position="3761"/>
        <end position="3773"/>
    </location>
</feature>
<dbReference type="InterPro" id="IPR036372">
    <property type="entry name" value="BEACH_dom_sf"/>
</dbReference>
<dbReference type="SUPFAM" id="SSF81837">
    <property type="entry name" value="BEACH domain"/>
    <property type="match status" value="1"/>
</dbReference>
<evidence type="ECO:0000256" key="3">
    <source>
        <dbReference type="PROSITE-ProRule" id="PRU00221"/>
    </source>
</evidence>
<dbReference type="Gene3D" id="2.30.29.30">
    <property type="entry name" value="Pleckstrin-homology domain (PH domain)/Phosphotyrosine-binding domain (PTB)"/>
    <property type="match status" value="1"/>
</dbReference>
<feature type="region of interest" description="Disordered" evidence="4">
    <location>
        <begin position="1222"/>
        <end position="1247"/>
    </location>
</feature>
<dbReference type="SUPFAM" id="SSF50729">
    <property type="entry name" value="PH domain-like"/>
    <property type="match status" value="1"/>
</dbReference>
<feature type="region of interest" description="Disordered" evidence="4">
    <location>
        <begin position="1075"/>
        <end position="1133"/>
    </location>
</feature>
<feature type="compositionally biased region" description="Polar residues" evidence="4">
    <location>
        <begin position="537"/>
        <end position="548"/>
    </location>
</feature>
<feature type="region of interest" description="Disordered" evidence="4">
    <location>
        <begin position="3753"/>
        <end position="3773"/>
    </location>
</feature>
<sequence length="4140" mass="463444">MEALKLISVELVKGVGACSEASCQLQSEQNENEDLTEHHNLDKILCEYLVHGRGAKLLRYLHELSRQEIPCSYEIASFCISFFPLLLAVPPEDFKKVTSDEKCCVCSFNQNSHRLKKDFVSFYNNGHRHKNRKQPNGVKSNIQKRRERFRRLSGKHYQNYQEDFYSSLESSSVDSNEDLSSINTVVQSARQRSKRLQSRFQSSNQNSENQETNCNMEENSKENIEVLNKVDKMRTFDGPFELANVLLELLQSSFCSQYTTVSEMDDINTRNANSQSPMSLAIQLISAITALQQNKGDTFSHANSISNDELMSKISYEDTRWTVESLCHLQKLILRSVLTMCLVGMKHGEDLQELVQSQAITSLVKVCNDMLNKGGMMPDGCRRRTSAALHLDDYLSDDSFNDNDQLSSTPKKKNKHSHQISITSMDFSTDNKCQNNLPSAAQSSCNHSTVPGNVSFVCSVVLGIFNLMTRVLDSRPGIVNPKLLTEVVSLLQEFQNSGGYRLLSLLLLRLSAQNSLSNTRTPSNLSPITSPVKGHSRQSSLAPPQKNSDTNLQIITSILVSFQGTLSAVQKSKVEYMHKVICSRRSHRLCDFQKQVPSHHSILGAEARTTMLEELGRGDKRFSSSFSVPLKFSSRGSSKQGRHDESMCIVAVAIKYLIDLAISLNTESPCIKLILQTANNCGVCHCITPSTLVLPLLCNLPMWDEPVQNIVFALVGKMLVHHFNEEKHGLQVPSNSLMSTSDALINVSSNWLTHPPLSSYLKSNKSYVRSKSETWRRSLPGDIQFTESCSSSFKQDLEDFMLNKSSEHPWLFLAVYRAFLQLGNSPICQKALQHLQTIAVFLSPEAKKSLTSTVLVPVLLSFADVGWDALKDDQPVLVETYTEAVVTSLLDILVTFLDTIDECRSVFLRHGGLKAVNQLLYLKGSEDDSNVLHARLLKIVEALMTKTTLFSPQAVVHVFAPPSQEGLRRKVSSGDITNNEPGAMRSFFRGLSFSWGTDNRRLLRDRSISFTTKPKNIMSSKSVDVPDPNSFTSSKIYVDELSVFYAEVKRFVQNALNITGATSFDRNKDKQSIVSRFSRTDSELESENRSRTRRLSETSGYRSTSPDSVERSAAHDARSMHSVTSTSSYATESVSLPDDDHLEQWKSVSDVWNILGLAVPLDRELGMIFNELNGFDVTMRLLNLITTSLNFYFESDLDFTISSNEMYLNNSVTKLKVEDTTSGETVVHRNPSESTLSDQKDEEDQVHGNEVDAADEDGFVWDEGVLETKLQFFTSCLRICLFCGKLTNEFDIDVEDVISTIKPALQGRITSVQFAKQLYSAIFQASVKPATPQDVNFASETAILRNLQSMIDSSNRSPRFTFTHSRNNSNTSSAQASQTCHANDDEITLSDTDTTDGYEAGSETDAKFSSDFTTMFSDTPSNHKHARIKDFDKLTEYDLDFTNGKVVHPELLLLVFDLLGNSCQGNQLRKFDSEGDLLAKDIPCEIPLEKNIVYDHLMISLMRSLSCLADHSIENLKNLCEKSDVTSACLSQFSYILGSSEPHWEVHRKLILSLCMKFNKFHLTSEHLKLLLSLFHAKDPPLGELLDYLLDLVHHQEFGPNNFLSFLWSHEGITHLSAVNQSGDEMESKAENDDSANLPLHRTITVWRVAPMRMHLENTISWPPRDSGVTLSMWLRVNTNENKDIASQWGEGHSLIVEAADTTPEPIQSVPYIHLMSVGSKQTMLQVWLENTTLIFRVCIDPNDDKPVGLLAQAECPNLLLSNQWQHLTVTYTESKMPDKTILGKVHLILNCFIETDVILEFNLPEPNTKGMLSSWRQTPSHNSHTSQVVTFFLGHIDNSAKAQPRSSNVSTCSFVSSSIAVGNIMIFNMANFTMIQAFLLERLGPDATCLSECLADSTSQSNQNSDLRVRFSAESSHPLRSRDKKPTSRLFRLLPQSMNFDSVPEDILSGEVELDPRPLQESLVMTFSPSEPSCFHLYTNNPNTTPTKRRKIFRRNKSQSDPNVTDFDPLTQCSSRVKVHRPHGNALRPCVYHGLNRALNQVGGTKVFLLLYAKVVEVTTLSDHVTGAAALEQLQVLALSALFDLCSSDTKRREEFLSEGMDLMLHKVMTKPECVVSYQTLKILFNSACSEDVVTSEIGVAGVEVFMINGDSSAIIHDDQILQTFLLDWRIWHKAVNNKGERDFSVWMFLLQGLEFLTKDEHPYQRLNMKTLVKVDVVSKLLNGFQEMISEGMLPSTPTPIVHSIISVIRGVIGSPPDVALLSTLCEFLTATHPPEGTFVCHSVSSFYFSLANGRFPTKSRSNKTTKPWKSLDDLEEKRSTELLLAKSATPEQSPLKRKLSRAVSAPIDKTYRPIIAHSSVEDHIDESDEFNVSDELTVENNHFSSGNTNEAPPCERQKSTPMLETISETSSRPDSLPIVSSCEDPSLDVENGIKNGGCEVLQQDGNVLISMQGSDVADVERWENLPHLTPIKNIPTLENLDDGCLSAMVNEILKILFVATMTMKDMDVNKLFGKSLTSDVLVVLTHHKNPDVRAAVIRMMVAYFSRCSAEEKNNFLQKKGFHLIGNQLHQHPTTKIIAEACLYFLLGHPVAIEEPLPLPLDGASENYNAMLPSPDPFTNHAVVVLLAILEKSFLHGPELCCFLLARLTEIFECMGPAADVMLDNGLTLALYNLLASVGNHITSSTADKQVIFDAVEHIMISVAVKSCTIAGSGHFQVFEDLMNLLIVLQKKFAKVYGNSSEQVCAVQDLSSNLLLKVLEAMKQANGGRQTNVRMMRKSLQQSDSNASISSFHSAASPSSYPSISSPALTPGYSSIFSPSLTHGFPPISSPAMTPGYGSVFNPSPTQSNSSAPSSPVLSEYSPARGFPVPLSPVASLKTHRRVFSLGSEAPSSVSPTASRPFAYKSNNEIPSFRSRVTRMGSRSFKGNQRRRINEAETANRLQRVVNIAVDLVVFPDQQTFDSSFEKTRTFAPIHDSGDVTAPDVNDETGDFPELLFDVVIEWLMTLIDSGGESPQPKSVAWERILRIVEQDLAAQAARLVVYFLQPVHDDLEKRTYPFKVINHSKCEHLLALMFGQGSTNGHKVSVYLHALLYYYKQQLSKVDKHNGRKMAKIMAKLGHRVSSEQRRAVHKATSSGEPQSPGPLDEYQTKFDKEHTRFKNEWRKSYVTQHELLRNRTSRLAEHVSRHAMEVTQLVVLRQNNQRKKMIRHMKDIISNDLVIRKKWTTLLEQLAHERAVWYNPEQYPKSWQLDPTEGPCRERRRLQRCHIGVDKRFMLNKNKNASKKGIPVSMGTPVSEGGKDKNFLVGHIRPLAFLFKDDSHSSDSVTIRTRLQMNERISMVQSCTNVTTARETSGEILIGENHIYFVGEEAIIDPSLTQVIFGEKEVLSLSWQHRDVLEFHKRWWRLMDTALEIFLINGKTYLLGFKSIAERDLIYNELNKLELPNLATVEDVQSMTKAWCQGHIGNFEYLTKLNKAAGRSFNDLMQYPVMPFVLSDYTSQIVDLEGSGSYRLLGKPISVQDVNREQHFKDRYKFLEEDYKNCSEDERELKTPPFHYGSHYSNSGTVLHFLVRLPPFTQLFLEYQDASFDIPDRTFHSMATTYRLSSFASTTDVKELIPEFFFLPEFLCNLEGFDFGLRQCGLRVHHVTLPLWCREDPRLFVLIHRQALESDYVTANLHHWIDLVFGFKQTGQAALDAVNVFHPATYFGMDISSVEEPVKRRALETMVKTYGQTPKQLFTSPHPACLSDFDVGRHGDNSAGTPPSEGISQSILGSFRSQETKGFRRIRNSKLPRPIASVKGLHWGEYVGSPAAPDPTVFLHKLVTGSIGTLIALETNDVCALAPKMGLLVVYARSKGSQTKQIDINWSALVTYERPDNIVRLKLKHNAPGINLVRFSPDDHVTSCIAAPDCRSIIFGTNLGKIVAQKCNTMPEKGCDLEFLPPVTLHCHTSRITCLSVCRAFRIFVSGSKDGTAAIWDLDALCYVRSLTGHSNAVTSLAISQTSGDICTVCPSSNDSGSHIRLWTINGSLVAAQDCKIPVCCVTFSSAPEGRSVNVLAGGLENGCVRLWSSWDLTHVRDVTTQSIHQPIVSITFSYNSMVLYAATEGGFLVGWCRKDKEKEKQPMLITFLDSKPSSFN</sequence>
<gene>
    <name evidence="7" type="primary">Lyst</name>
</gene>
<dbReference type="Gene3D" id="1.10.1540.10">
    <property type="entry name" value="BEACH domain"/>
    <property type="match status" value="1"/>
</dbReference>
<feature type="domain" description="BEACH" evidence="5">
    <location>
        <begin position="3447"/>
        <end position="3748"/>
    </location>
</feature>
<keyword evidence="1 3" id="KW-0853">WD repeat</keyword>
<feature type="compositionally biased region" description="Acidic residues" evidence="4">
    <location>
        <begin position="1385"/>
        <end position="1396"/>
    </location>
</feature>
<feature type="region of interest" description="Disordered" evidence="4">
    <location>
        <begin position="193"/>
        <end position="219"/>
    </location>
</feature>
<dbReference type="PROSITE" id="PS51783">
    <property type="entry name" value="PH_BEACH"/>
    <property type="match status" value="1"/>
</dbReference>
<dbReference type="InterPro" id="IPR011993">
    <property type="entry name" value="PH-like_dom_sf"/>
</dbReference>
<dbReference type="InterPro" id="IPR015943">
    <property type="entry name" value="WD40/YVTN_repeat-like_dom_sf"/>
</dbReference>
<dbReference type="InterPro" id="IPR000409">
    <property type="entry name" value="BEACH_dom"/>
</dbReference>
<feature type="region of interest" description="Disordered" evidence="4">
    <location>
        <begin position="1355"/>
        <end position="1403"/>
    </location>
</feature>
<dbReference type="Pfam" id="PF14844">
    <property type="entry name" value="PH_BEACH"/>
    <property type="match status" value="1"/>
</dbReference>
<keyword evidence="2" id="KW-0677">Repeat</keyword>
<dbReference type="SMART" id="SM01026">
    <property type="entry name" value="Beach"/>
    <property type="match status" value="1"/>
</dbReference>
<feature type="compositionally biased region" description="Low complexity" evidence="4">
    <location>
        <begin position="2844"/>
        <end position="2860"/>
    </location>
</feature>
<feature type="compositionally biased region" description="Low complexity" evidence="4">
    <location>
        <begin position="1367"/>
        <end position="1379"/>
    </location>
</feature>
<feature type="compositionally biased region" description="Low complexity" evidence="4">
    <location>
        <begin position="201"/>
        <end position="211"/>
    </location>
</feature>
<dbReference type="InterPro" id="IPR023362">
    <property type="entry name" value="PH-BEACH_dom"/>
</dbReference>
<dbReference type="EMBL" id="LR787717">
    <property type="protein sequence ID" value="CAB3263579.1"/>
    <property type="molecule type" value="mRNA"/>
</dbReference>
<proteinExistence type="evidence at transcript level"/>
<feature type="region of interest" description="Disordered" evidence="4">
    <location>
        <begin position="2383"/>
        <end position="2403"/>
    </location>
</feature>
<dbReference type="InterPro" id="IPR036322">
    <property type="entry name" value="WD40_repeat_dom_sf"/>
</dbReference>
<feature type="region of interest" description="Disordered" evidence="4">
    <location>
        <begin position="2839"/>
        <end position="2860"/>
    </location>
</feature>
<evidence type="ECO:0000259" key="5">
    <source>
        <dbReference type="PROSITE" id="PS50197"/>
    </source>
</evidence>
<dbReference type="FunFam" id="1.10.1540.10:FF:000001">
    <property type="entry name" value="neurobeachin isoform X1"/>
    <property type="match status" value="1"/>
</dbReference>
<feature type="region of interest" description="Disordered" evidence="4">
    <location>
        <begin position="516"/>
        <end position="548"/>
    </location>
</feature>
<dbReference type="PROSITE" id="PS50294">
    <property type="entry name" value="WD_REPEATS_REGION"/>
    <property type="match status" value="1"/>
</dbReference>
<dbReference type="FunFam" id="2.130.10.10:FF:000292">
    <property type="entry name" value="Lysosomal trafficking regulator"/>
    <property type="match status" value="1"/>
</dbReference>
<dbReference type="PROSITE" id="PS50197">
    <property type="entry name" value="BEACH"/>
    <property type="match status" value="1"/>
</dbReference>
<feature type="compositionally biased region" description="Basic and acidic residues" evidence="4">
    <location>
        <begin position="1108"/>
        <end position="1119"/>
    </location>
</feature>
<feature type="region of interest" description="Disordered" evidence="4">
    <location>
        <begin position="3124"/>
        <end position="3147"/>
    </location>
</feature>
<feature type="domain" description="BEACH-type PH" evidence="6">
    <location>
        <begin position="3335"/>
        <end position="3442"/>
    </location>
</feature>
<feature type="repeat" description="WD" evidence="3">
    <location>
        <begin position="3948"/>
        <end position="3989"/>
    </location>
</feature>
<dbReference type="SMART" id="SM00320">
    <property type="entry name" value="WD40"/>
    <property type="match status" value="4"/>
</dbReference>
<dbReference type="Pfam" id="PF02138">
    <property type="entry name" value="Beach"/>
    <property type="match status" value="1"/>
</dbReference>
<feature type="compositionally biased region" description="Polar residues" evidence="4">
    <location>
        <begin position="516"/>
        <end position="529"/>
    </location>
</feature>
<dbReference type="PANTHER" id="PTHR13743">
    <property type="entry name" value="BEIGE/BEACH-RELATED"/>
    <property type="match status" value="1"/>
</dbReference>
<feature type="compositionally biased region" description="Basic and acidic residues" evidence="4">
    <location>
        <begin position="1078"/>
        <end position="1096"/>
    </location>
</feature>
<dbReference type="PROSITE" id="PS50082">
    <property type="entry name" value="WD_REPEATS_2"/>
    <property type="match status" value="1"/>
</dbReference>
<feature type="region of interest" description="Disordered" evidence="4">
    <location>
        <begin position="1899"/>
        <end position="1928"/>
    </location>
</feature>
<evidence type="ECO:0000256" key="1">
    <source>
        <dbReference type="ARBA" id="ARBA00022574"/>
    </source>
</evidence>
<feature type="compositionally biased region" description="Polar residues" evidence="4">
    <location>
        <begin position="1355"/>
        <end position="1366"/>
    </location>
</feature>
<dbReference type="SUPFAM" id="SSF50978">
    <property type="entry name" value="WD40 repeat-like"/>
    <property type="match status" value="1"/>
</dbReference>
<evidence type="ECO:0000256" key="2">
    <source>
        <dbReference type="ARBA" id="ARBA00022737"/>
    </source>
</evidence>
<dbReference type="PANTHER" id="PTHR13743:SF86">
    <property type="entry name" value="LYSOSOMAL-TRAFFICKING REGULATOR"/>
    <property type="match status" value="1"/>
</dbReference>
<evidence type="ECO:0000259" key="6">
    <source>
        <dbReference type="PROSITE" id="PS51783"/>
    </source>
</evidence>
<evidence type="ECO:0000256" key="4">
    <source>
        <dbReference type="SAM" id="MobiDB-lite"/>
    </source>
</evidence>
<dbReference type="CDD" id="cd06071">
    <property type="entry name" value="Beach"/>
    <property type="match status" value="1"/>
</dbReference>
<protein>
    <submittedName>
        <fullName evidence="7">Lysosomal-trafficking regulator-like</fullName>
    </submittedName>
</protein>
<dbReference type="Gene3D" id="2.130.10.10">
    <property type="entry name" value="YVTN repeat-like/Quinoprotein amine dehydrogenase"/>
    <property type="match status" value="1"/>
</dbReference>
<dbReference type="InterPro" id="IPR050865">
    <property type="entry name" value="BEACH_Domain"/>
</dbReference>
<accession>A0A6F9DKB6</accession>
<reference evidence="7" key="1">
    <citation type="submission" date="2020-04" db="EMBL/GenBank/DDBJ databases">
        <authorList>
            <person name="Neveu A P."/>
        </authorList>
    </citation>
    <scope>NUCLEOTIDE SEQUENCE</scope>
    <source>
        <tissue evidence="7">Whole embryo</tissue>
    </source>
</reference>
<feature type="compositionally biased region" description="Polar residues" evidence="4">
    <location>
        <begin position="2383"/>
        <end position="2392"/>
    </location>
</feature>
<feature type="compositionally biased region" description="Polar residues" evidence="4">
    <location>
        <begin position="1121"/>
        <end position="1133"/>
    </location>
</feature>
<dbReference type="CDD" id="cd01201">
    <property type="entry name" value="PH_BEACH"/>
    <property type="match status" value="1"/>
</dbReference>